<gene>
    <name evidence="2" type="ORF">IPL58_01220</name>
</gene>
<comment type="caution">
    <text evidence="2">The sequence shown here is derived from an EMBL/GenBank/DDBJ whole genome shotgun (WGS) entry which is preliminary data.</text>
</comment>
<name>A0A9D7K170_9PROT</name>
<reference evidence="2" key="1">
    <citation type="submission" date="2020-10" db="EMBL/GenBank/DDBJ databases">
        <title>Connecting structure to function with the recovery of over 1000 high-quality activated sludge metagenome-assembled genomes encoding full-length rRNA genes using long-read sequencing.</title>
        <authorList>
            <person name="Singleton C.M."/>
            <person name="Petriglieri F."/>
            <person name="Kristensen J.M."/>
            <person name="Kirkegaard R.H."/>
            <person name="Michaelsen T.Y."/>
            <person name="Andersen M.H."/>
            <person name="Karst S.M."/>
            <person name="Dueholm M.S."/>
            <person name="Nielsen P.H."/>
            <person name="Albertsen M."/>
        </authorList>
    </citation>
    <scope>NUCLEOTIDE SEQUENCE</scope>
    <source>
        <strain evidence="2">Hirt_18-Q3-R61-65_BATAC.395</strain>
    </source>
</reference>
<protein>
    <submittedName>
        <fullName evidence="2">Uncharacterized protein</fullName>
    </submittedName>
</protein>
<evidence type="ECO:0000313" key="2">
    <source>
        <dbReference type="EMBL" id="MBK8522862.1"/>
    </source>
</evidence>
<dbReference type="AlphaFoldDB" id="A0A9D7K170"/>
<accession>A0A9D7K170</accession>
<feature type="region of interest" description="Disordered" evidence="1">
    <location>
        <begin position="149"/>
        <end position="199"/>
    </location>
</feature>
<sequence>MATSTSAPTASTPPEGFVQILSHELGHQVVENPSAVIANARKMPGQWVMLLPSEASCHMTEGARLATAKVIDEITAGPLDGVTRARLTGAEEYKQYKVLLPAAAETSWTAAEMDSAPAHALGDSNKGKTTSNTGTTYLQYCKVEADGVAQNGLPRRTTRLPGNRPLRRRSRQRHPGCRIRQAASQQAMNSKGRKRRYLA</sequence>
<dbReference type="EMBL" id="JADJUC010000001">
    <property type="protein sequence ID" value="MBK8522862.1"/>
    <property type="molecule type" value="Genomic_DNA"/>
</dbReference>
<dbReference type="Proteomes" id="UP000886689">
    <property type="component" value="Unassembled WGS sequence"/>
</dbReference>
<feature type="compositionally biased region" description="Low complexity" evidence="1">
    <location>
        <begin position="153"/>
        <end position="164"/>
    </location>
</feature>
<feature type="compositionally biased region" description="Basic residues" evidence="1">
    <location>
        <begin position="165"/>
        <end position="177"/>
    </location>
</feature>
<proteinExistence type="predicted"/>
<evidence type="ECO:0000256" key="1">
    <source>
        <dbReference type="SAM" id="MobiDB-lite"/>
    </source>
</evidence>
<organism evidence="2 3">
    <name type="scientific">Candidatus Proximibacter danicus</name>
    <dbReference type="NCBI Taxonomy" id="2954365"/>
    <lineage>
        <taxon>Bacteria</taxon>
        <taxon>Pseudomonadati</taxon>
        <taxon>Pseudomonadota</taxon>
        <taxon>Betaproteobacteria</taxon>
        <taxon>Candidatus Proximibacter</taxon>
    </lineage>
</organism>
<evidence type="ECO:0000313" key="3">
    <source>
        <dbReference type="Proteomes" id="UP000886689"/>
    </source>
</evidence>